<proteinExistence type="predicted"/>
<protein>
    <recommendedName>
        <fullName evidence="4">DUF5666 domain-containing protein</fullName>
    </recommendedName>
</protein>
<accession>M5Q268</accession>
<sequence length="111" mass="12013">MIRKFAAGSAFLALGILLFAASAYAGEVAQGKCLSYSKGGTLVIEEYDTNFTPEMKYGHPTSIESSFDVSNAKIGIIPEEGDILRIAYSVVDSNKKATKVMNVSKQDLRKK</sequence>
<feature type="chain" id="PRO_5005358462" description="DUF5666 domain-containing protein" evidence="1">
    <location>
        <begin position="26"/>
        <end position="111"/>
    </location>
</feature>
<evidence type="ECO:0008006" key="4">
    <source>
        <dbReference type="Google" id="ProtNLM"/>
    </source>
</evidence>
<evidence type="ECO:0000313" key="2">
    <source>
        <dbReference type="EMBL" id="EMG37163.1"/>
    </source>
</evidence>
<reference evidence="2 3" key="1">
    <citation type="journal article" date="2013" name="Genome Announc.">
        <title>Draft Genome Sequence for Desulfovibrio africanus Strain PCS.</title>
        <authorList>
            <person name="Brown S.D."/>
            <person name="Utturkar S.M."/>
            <person name="Arkin A.P."/>
            <person name="Deutschbauer A.M."/>
            <person name="Elias D.A."/>
            <person name="Hazen T.C."/>
            <person name="Chakraborty R."/>
        </authorList>
    </citation>
    <scope>NUCLEOTIDE SEQUENCE [LARGE SCALE GENOMIC DNA]</scope>
    <source>
        <strain evidence="2 3">PCS</strain>
    </source>
</reference>
<comment type="caution">
    <text evidence="2">The sequence shown here is derived from an EMBL/GenBank/DDBJ whole genome shotgun (WGS) entry which is preliminary data.</text>
</comment>
<dbReference type="Proteomes" id="UP000011922">
    <property type="component" value="Unassembled WGS sequence"/>
</dbReference>
<dbReference type="EMBL" id="AOSV01000020">
    <property type="protein sequence ID" value="EMG37163.1"/>
    <property type="molecule type" value="Genomic_DNA"/>
</dbReference>
<dbReference type="OrthoDB" id="5459824at2"/>
<dbReference type="RefSeq" id="WP_005986721.1">
    <property type="nucleotide sequence ID" value="NZ_AOSV01000020.1"/>
</dbReference>
<gene>
    <name evidence="2" type="ORF">PCS_01999</name>
</gene>
<dbReference type="AlphaFoldDB" id="M5Q268"/>
<evidence type="ECO:0000256" key="1">
    <source>
        <dbReference type="SAM" id="SignalP"/>
    </source>
</evidence>
<name>M5Q268_DESAF</name>
<keyword evidence="1" id="KW-0732">Signal</keyword>
<evidence type="ECO:0000313" key="3">
    <source>
        <dbReference type="Proteomes" id="UP000011922"/>
    </source>
</evidence>
<feature type="signal peptide" evidence="1">
    <location>
        <begin position="1"/>
        <end position="25"/>
    </location>
</feature>
<organism evidence="2 3">
    <name type="scientific">Desulfocurvibacter africanus PCS</name>
    <dbReference type="NCBI Taxonomy" id="1262666"/>
    <lineage>
        <taxon>Bacteria</taxon>
        <taxon>Pseudomonadati</taxon>
        <taxon>Thermodesulfobacteriota</taxon>
        <taxon>Desulfovibrionia</taxon>
        <taxon>Desulfovibrionales</taxon>
        <taxon>Desulfovibrionaceae</taxon>
        <taxon>Desulfocurvibacter</taxon>
    </lineage>
</organism>
<dbReference type="PATRIC" id="fig|1262666.3.peg.2022"/>